<accession>A0ABQ0DTA7</accession>
<gene>
    <name evidence="3" type="ORF">ENUP19_0274G0083</name>
</gene>
<organism evidence="3 4">
    <name type="scientific">Entamoeba nuttalli</name>
    <dbReference type="NCBI Taxonomy" id="412467"/>
    <lineage>
        <taxon>Eukaryota</taxon>
        <taxon>Amoebozoa</taxon>
        <taxon>Evosea</taxon>
        <taxon>Archamoebae</taxon>
        <taxon>Mastigamoebida</taxon>
        <taxon>Entamoebidae</taxon>
        <taxon>Entamoeba</taxon>
    </lineage>
</organism>
<dbReference type="InterPro" id="IPR002939">
    <property type="entry name" value="DnaJ_C"/>
</dbReference>
<feature type="coiled-coil region" evidence="1">
    <location>
        <begin position="225"/>
        <end position="252"/>
    </location>
</feature>
<keyword evidence="4" id="KW-1185">Reference proteome</keyword>
<evidence type="ECO:0000259" key="2">
    <source>
        <dbReference type="Pfam" id="PF01556"/>
    </source>
</evidence>
<evidence type="ECO:0000313" key="4">
    <source>
        <dbReference type="Proteomes" id="UP001628156"/>
    </source>
</evidence>
<proteinExistence type="predicted"/>
<comment type="caution">
    <text evidence="3">The sequence shown here is derived from an EMBL/GenBank/DDBJ whole genome shotgun (WGS) entry which is preliminary data.</text>
</comment>
<evidence type="ECO:0000313" key="3">
    <source>
        <dbReference type="EMBL" id="GAB1226091.1"/>
    </source>
</evidence>
<sequence>MQNTNNFHVLKESLNALCKIVGLFNQTKKETEEANTRKFNEHVNIVNQCLQQLFQCYGVIPDTQSPNEMLNTLNYIGQFLLTCVTTLIGESVTFLKNEESLLKEHQSDEEIVQKMQELYQQMQGIMLINGVGPSITSIYNNIMTAKGDELRSECHKLLTLLTELDNSNITTVTLQFGEDVIDLPLQIVETEQTEKSHNNADQKMVQRGEGSAQMNYDQSQKQRTLLEIREEYQKIKSKNSQMKKDLEKIKQSNQKIVQDINDRLLIMKEMQKKGENDIQQIITQLKMKVLNEEKTIDELRKENQRLRDYIEQMPMNQMSQESFTQELKQESINKKDNGVDEDIPIEPEIVFVDVPIDHYFTGYQEEIEINKQIFTIPISVGLSDGAEFNYKGYGTPVNGRKRDLIIVTKTQQTECYQRQENNLFQTIVIPQSYRNKTFQCSIPCIDGNNIPVMITGQECMQGPYEGYGMPIGTTGKRGDLYLIIKLN</sequence>
<reference evidence="3 4" key="1">
    <citation type="journal article" date="2019" name="PLoS Negl. Trop. Dis.">
        <title>Whole genome sequencing of Entamoeba nuttalli reveals mammalian host-related molecular signatures and a novel octapeptide-repeat surface protein.</title>
        <authorList>
            <person name="Tanaka M."/>
            <person name="Makiuchi T."/>
            <person name="Komiyama T."/>
            <person name="Shiina T."/>
            <person name="Osaki K."/>
            <person name="Tachibana H."/>
        </authorList>
    </citation>
    <scope>NUCLEOTIDE SEQUENCE [LARGE SCALE GENOMIC DNA]</scope>
    <source>
        <strain evidence="3 4">P19-061405</strain>
    </source>
</reference>
<dbReference type="Pfam" id="PF01556">
    <property type="entry name" value="DnaJ_C"/>
    <property type="match status" value="1"/>
</dbReference>
<dbReference type="EMBL" id="BAAFRS010000274">
    <property type="protein sequence ID" value="GAB1226091.1"/>
    <property type="molecule type" value="Genomic_DNA"/>
</dbReference>
<evidence type="ECO:0000256" key="1">
    <source>
        <dbReference type="SAM" id="Coils"/>
    </source>
</evidence>
<feature type="coiled-coil region" evidence="1">
    <location>
        <begin position="282"/>
        <end position="312"/>
    </location>
</feature>
<name>A0ABQ0DTA7_9EUKA</name>
<dbReference type="Proteomes" id="UP001628156">
    <property type="component" value="Unassembled WGS sequence"/>
</dbReference>
<protein>
    <recommendedName>
        <fullName evidence="2">Chaperone DnaJ C-terminal domain-containing protein</fullName>
    </recommendedName>
</protein>
<keyword evidence="1" id="KW-0175">Coiled coil</keyword>
<feature type="domain" description="Chaperone DnaJ C-terminal" evidence="2">
    <location>
        <begin position="353"/>
        <end position="485"/>
    </location>
</feature>